<feature type="compositionally biased region" description="Basic and acidic residues" evidence="1">
    <location>
        <begin position="23"/>
        <end position="38"/>
    </location>
</feature>
<dbReference type="AlphaFoldDB" id="A0A4R6C040"/>
<comment type="caution">
    <text evidence="2">The sequence shown here is derived from an EMBL/GenBank/DDBJ whole genome shotgun (WGS) entry which is preliminary data.</text>
</comment>
<gene>
    <name evidence="2" type="ORF">ERX55_05030</name>
</gene>
<name>A0A4R6C040_9STAP</name>
<dbReference type="OrthoDB" id="2418342at2"/>
<evidence type="ECO:0000256" key="1">
    <source>
        <dbReference type="SAM" id="MobiDB-lite"/>
    </source>
</evidence>
<organism evidence="2 3">
    <name type="scientific">Macrococcus bovicus</name>
    <dbReference type="NCBI Taxonomy" id="69968"/>
    <lineage>
        <taxon>Bacteria</taxon>
        <taxon>Bacillati</taxon>
        <taxon>Bacillota</taxon>
        <taxon>Bacilli</taxon>
        <taxon>Bacillales</taxon>
        <taxon>Staphylococcaceae</taxon>
        <taxon>Macrococcus</taxon>
    </lineage>
</organism>
<evidence type="ECO:0000313" key="2">
    <source>
        <dbReference type="EMBL" id="TDM14307.1"/>
    </source>
</evidence>
<dbReference type="PROSITE" id="PS51257">
    <property type="entry name" value="PROKAR_LIPOPROTEIN"/>
    <property type="match status" value="1"/>
</dbReference>
<feature type="compositionally biased region" description="Basic and acidic residues" evidence="1">
    <location>
        <begin position="57"/>
        <end position="67"/>
    </location>
</feature>
<evidence type="ECO:0000313" key="3">
    <source>
        <dbReference type="Proteomes" id="UP000294843"/>
    </source>
</evidence>
<dbReference type="EMBL" id="SCWF01000004">
    <property type="protein sequence ID" value="TDM14307.1"/>
    <property type="molecule type" value="Genomic_DNA"/>
</dbReference>
<accession>A0A4R6C040</accession>
<keyword evidence="3" id="KW-1185">Reference proteome</keyword>
<protein>
    <submittedName>
        <fullName evidence="2">Uncharacterized protein</fullName>
    </submittedName>
</protein>
<dbReference type="RefSeq" id="WP_133451494.1">
    <property type="nucleotide sequence ID" value="NZ_SCWF01000004.1"/>
</dbReference>
<sequence>MKRLMMVAAASLLLAACSNEDKMEETASQKSVDLKTEENTAETKAPEPSTEEQTTEPAEKKEAKSVEQSEGISYITQDGKVDILSKDFINDYFYHNYINEFGGITVGMPINEVEKLYGQSSGHGRAAQYPTTGKFGDIALDYPDGYVENIFINPSMKVTKSQVEAAYGMPTETEASAPLSSDPDIYIYDSNKNNGYKIVVLFEGDQVVLIEQLPENENHSNEANQTFTEDDKLAMRQAFYDWAGERAEIGNMAFTDEWFTHGAAGHGDWYAETPDGDVQAQDLENPGHNGFQIHAIGGVAFYTAKDGSTGQQRTNGSTAEGYSRAVKPGTDIHKYLLADNGVVYELIGPADQVGFTTGFGEYDDTGVRGDYTPGASFEISGDQAAQVKWQEILAQYQ</sequence>
<proteinExistence type="predicted"/>
<dbReference type="Proteomes" id="UP000294843">
    <property type="component" value="Unassembled WGS sequence"/>
</dbReference>
<feature type="region of interest" description="Disordered" evidence="1">
    <location>
        <begin position="23"/>
        <end position="70"/>
    </location>
</feature>
<reference evidence="2 3" key="1">
    <citation type="submission" date="2019-01" db="EMBL/GenBank/DDBJ databases">
        <title>Draft genome sequences of the type strains of six Macrococcus species.</title>
        <authorList>
            <person name="Mazhar S."/>
            <person name="Altermann E."/>
            <person name="Hill C."/>
            <person name="Mcauliffe O."/>
        </authorList>
    </citation>
    <scope>NUCLEOTIDE SEQUENCE [LARGE SCALE GENOMIC DNA]</scope>
    <source>
        <strain evidence="2 3">ATCC 51825</strain>
    </source>
</reference>